<accession>A0ACB9L308</accession>
<name>A0ACB9L308_9MYRT</name>
<sequence length="230" mass="25418">MSSNSRSEPFKVFGQRSIIPSLSVSKIGSRGTEDGTGACRVSLSEFLDRKVGRASGDSPFAGKGEAKEFLTPLRRRDGKGVCDSGMGRMARQGDGGCCVRDEVIFKQFKLSGKDKEHVVCIAEADLRAGRELPSEDEEAKGSRKRRDPFRGENCIPPKHVIILGYGPETKQEESDIIHFRNQKRRHLYDHYANGGGFWDGDMEGIDSEEVGCKETWEGIGSTTLGELDWN</sequence>
<keyword evidence="2" id="KW-1185">Reference proteome</keyword>
<gene>
    <name evidence="1" type="ORF">MLD38_039502</name>
</gene>
<proteinExistence type="predicted"/>
<reference evidence="2" key="1">
    <citation type="journal article" date="2023" name="Front. Plant Sci.">
        <title>Chromosomal-level genome assembly of Melastoma candidum provides insights into trichome evolution.</title>
        <authorList>
            <person name="Zhong Y."/>
            <person name="Wu W."/>
            <person name="Sun C."/>
            <person name="Zou P."/>
            <person name="Liu Y."/>
            <person name="Dai S."/>
            <person name="Zhou R."/>
        </authorList>
    </citation>
    <scope>NUCLEOTIDE SEQUENCE [LARGE SCALE GENOMIC DNA]</scope>
</reference>
<evidence type="ECO:0000313" key="2">
    <source>
        <dbReference type="Proteomes" id="UP001057402"/>
    </source>
</evidence>
<comment type="caution">
    <text evidence="1">The sequence shown here is derived from an EMBL/GenBank/DDBJ whole genome shotgun (WGS) entry which is preliminary data.</text>
</comment>
<dbReference type="Proteomes" id="UP001057402">
    <property type="component" value="Chromosome 12"/>
</dbReference>
<evidence type="ECO:0000313" key="1">
    <source>
        <dbReference type="EMBL" id="KAI4303924.1"/>
    </source>
</evidence>
<dbReference type="EMBL" id="CM042891">
    <property type="protein sequence ID" value="KAI4303924.1"/>
    <property type="molecule type" value="Genomic_DNA"/>
</dbReference>
<protein>
    <submittedName>
        <fullName evidence="1">Uncharacterized protein</fullName>
    </submittedName>
</protein>
<organism evidence="1 2">
    <name type="scientific">Melastoma candidum</name>
    <dbReference type="NCBI Taxonomy" id="119954"/>
    <lineage>
        <taxon>Eukaryota</taxon>
        <taxon>Viridiplantae</taxon>
        <taxon>Streptophyta</taxon>
        <taxon>Embryophyta</taxon>
        <taxon>Tracheophyta</taxon>
        <taxon>Spermatophyta</taxon>
        <taxon>Magnoliopsida</taxon>
        <taxon>eudicotyledons</taxon>
        <taxon>Gunneridae</taxon>
        <taxon>Pentapetalae</taxon>
        <taxon>rosids</taxon>
        <taxon>malvids</taxon>
        <taxon>Myrtales</taxon>
        <taxon>Melastomataceae</taxon>
        <taxon>Melastomatoideae</taxon>
        <taxon>Melastomateae</taxon>
        <taxon>Melastoma</taxon>
    </lineage>
</organism>